<dbReference type="EMBL" id="KQ257466">
    <property type="protein sequence ID" value="KNC97022.1"/>
    <property type="molecule type" value="Genomic_DNA"/>
</dbReference>
<evidence type="ECO:0000313" key="5">
    <source>
        <dbReference type="EMBL" id="KNC97022.1"/>
    </source>
</evidence>
<dbReference type="GO" id="GO:0030686">
    <property type="term" value="C:90S preribosome"/>
    <property type="evidence" value="ECO:0007669"/>
    <property type="project" value="TreeGrafter"/>
</dbReference>
<dbReference type="SUPFAM" id="SSF48371">
    <property type="entry name" value="ARM repeat"/>
    <property type="match status" value="3"/>
</dbReference>
<evidence type="ECO:0000256" key="1">
    <source>
        <dbReference type="SAM" id="MobiDB-lite"/>
    </source>
</evidence>
<dbReference type="Gene3D" id="1.25.10.10">
    <property type="entry name" value="Leucine-rich Repeat Variant"/>
    <property type="match status" value="3"/>
</dbReference>
<dbReference type="InterPro" id="IPR016024">
    <property type="entry name" value="ARM-type_fold"/>
</dbReference>
<dbReference type="STRING" id="645134.A0A0L0H708"/>
<dbReference type="InterPro" id="IPR011989">
    <property type="entry name" value="ARM-like"/>
</dbReference>
<dbReference type="Pfam" id="PF20416">
    <property type="entry name" value="UTP20"/>
    <property type="match status" value="1"/>
</dbReference>
<dbReference type="InterPro" id="IPR011430">
    <property type="entry name" value="UTP20_N"/>
</dbReference>
<feature type="compositionally biased region" description="Basic residues" evidence="1">
    <location>
        <begin position="2728"/>
        <end position="2742"/>
    </location>
</feature>
<sequence length="2742" mass="310498">MLQPTVKELNTTDGSNRFRFQSFHDRIKTVKIDVAHRVRQHGPIEDEDGSFFKDALDRWVEVNCTGHFTSFVRDVRPLSMSLVQILYHKDAMMTLIMRHLQIFDSLAYEPILDLTVALARDLQDDFHPYIRPLFEIIVRLLQISDIKLTECLFNTLAYLVKYQSKYLLNDMSSTFDLMVPLLRSTKEYIRRFAAESFGSLMRKVQGASAALLYEDIIRRLRATPEDPLLDGLSALFFEAVKQVDGNVHYRSPVMVRQLFLVILSEGSDDTDPAYRMLQRLFELVGHHTATENLIPLWDTLLSELQSWMEKIRAGTPTATIYMQLSKIMHLIRNWVALRNGRKVTNRESLYMTLNPLCQLLYEARGDCPSHTKTAFVELLAECLLISSMEEVLTRGKDILNTLFTTDDFALVLHFCDLLHHRNWEHFPRIILPYLLTYIQGRWALHPKEFILCLASFCGKIDQYIATLPYSFKTADNRIRFDSHVSYLRSSTRNEIKSKPESDIAPAIIDLLRERESWNAKFREIANESHQASSDLGLLAAVCSTIPYIALPFADVFEALNALIASLVDVLSGDMLTDPASRAVMSALAGHVIGALSESASRSGSIHRLGDAWDVIITSFLPYAVNNAVALQGVADFVEVLQRSGDHALLSTGNLGEVFATIGKDIGSLNGDVRLHTLRILCAFDQCPLEPSKDSAYTGTCPVFAICLEVERTANTVATLREKTILFRRLESLALSGTLPAMYAQAPLRYALAMLSVPFTPLWAEATKLVCNLGQRDLSLFWSAYYETLLGADVTCMIRKDMNMCDQAGLENKEDVSPALEAPQPGVTVNCTNVADGTILVRAVYTDIDDRLSIFLRDLVTISSHRFDPVKYHSLLIGILSGVPQAVEKHSEQIVSIFLALFEMEDCRQTTFQPRQPLPNGAGTERQQAHVEIRDGCRMRVIDFLGVMSKVRQPSRIYKSHLLYNVYLQLLSHGDDRLQRLALECIIAWKQPGILYLEDALKCLTEDDKFRDTLSKVDMEDIHANVKVVDQAPLAQVLVRILYGKLISKRGRSSAMMLRARRTAIFAFLAGLDESYRAHIFDMMLDSFDAVVCTPEPTFEAPLQITDGLMNESLRDMKRKIGYLHLLQDAIKQLRNLLVPFLPKLLKVLLYLLHFSNTLEEDRKRNNRSSETNEDPGESYVDKQLKEIRVLAIRRVNELFEVDLDFDFSPYIPAMFQTSINKRIAAFGVENTQAPSSLLELLRTWSKHRQYASYLIDYSPLLFPSILSLLSAKKVQPAVVNVVLEIVEAILLLDDEYPSDSLATNIIKPSLSVLMFNLRCLLSSLFEDKGPTRLLGNTIPARVIRILAQISMHVTDADQASNLLDMMLPYLKRPAKAVPESTKVEILRIFSDFVSILPALRETSPCGTIYFKVISQLFGTLESREAREQLLKVFSEFVKLDASLNLVSELIHGLNAYSTNRLDEPDFDRRFEAFGRISQSLYVTLSCTQWLPILHNLLFYIQEPEEFSIRTSAGFCVSQFIARTSEQRHRDTPEECAERMNLLVHVILPRIRRGFKLKIELIRQEFLNLLAQTVRSFPSLSSVSDMVGLLADGDEEASFFGNIYHMQIHRRIRALRRLADECRAGHLTVGNIANVFVPIVVHFIFESDRVQDHDLINEAVTTLAACAGSLSWGHYYGLLKRFLNALQHKPALEKVINRVIISVLDNFHFDVSGKNDHAMPNVSSEESAVQLYVPEDANDHVEVDIDEDQIDEGAEGMVNKLGSEMPDISLTERVHSTVMQRLLPDLQGYLAAVDDNTIPIRVPLALAIAKLLQKLPEKSIQVQLPKLITTLCQFLRSRGQDARDRTRDTLVKIAAVLGAEYLPFILKELEGALTRGYQLHVLGFTVHSLVSNMVPTVAAGQLDACVGNLVRICMADIFGDVGAEREVEELRGKMREIKVTKSFDSFELISQVVSFNMIGALLLPLKELMLETNSAPVIRKLEEVLRKLAVGLSSNTGLSETDLMVFIHNLVTESLSISQMPAQTKRERAVVEQNFLVQLKRTDCVEPLKYFQANAHMFVNFGLSLLLTALRTERVSIRNERHLSMLDPLLELLGRSLYSKHSAVSIQALRILTILAKAPLPKLKETIPIVLKRLFEIVSRSLATNPELVQAAFRLLTTIIRDCSYVPIDQNQIAALLDVIRPDVETQVPDRQTTVFSLIRAILGRKFLVKEIYDLMDIVRKCMVTSQSAQVRDLCRQTYLQFLLNYPHGPNSLRKQLGYLVKNLAYEHESGRESVLEILNLLIHKGADEMIFHYAEMLFVALVMNLVNDDSAKCREISGSLLSTLTARLDGNRVSKLQLLVEKWFEQDTQPHLQRTAAQVAGLMVEASGEKQKRWPPALLAHLEKVLHEVAEQQGRTNEQEETGPIEEGHTWQIAYYTVNTFSKVLVQYPDTMDATEPIWQHVHRLLLHPHQWVRIACSRSFGLLFGKIDVISRKVINSRVASPHTVLASQESLKHLGNSFCAQLNSDLLTTDLATQVVKNLFFLGKCFYELNKGNFAMRGLVPSLEELDDTASHESEPILEDQIPSSGPDDAPSHGDLLLALCRKLSYLARAEASKKRGPILRRSVFQWFAAMSRYIPSVHLKLYLVPMVSTLYRTSKDETAKGSDADELRLLANEVMELIQRQVGTADYLEVYNQVHFRVQTVRQERRVQRNVQAVLDPEARARRKLQKSNMKRTNRKRKAEEFARTKHRTNISKKLRHGQ</sequence>
<dbReference type="eggNOG" id="KOG1823">
    <property type="taxonomic scope" value="Eukaryota"/>
</dbReference>
<evidence type="ECO:0000259" key="3">
    <source>
        <dbReference type="Pfam" id="PF20416"/>
    </source>
</evidence>
<proteinExistence type="predicted"/>
<dbReference type="InterPro" id="IPR046523">
    <property type="entry name" value="UTP20_dom"/>
</dbReference>
<dbReference type="GO" id="GO:0032040">
    <property type="term" value="C:small-subunit processome"/>
    <property type="evidence" value="ECO:0007669"/>
    <property type="project" value="TreeGrafter"/>
</dbReference>
<evidence type="ECO:0000313" key="6">
    <source>
        <dbReference type="Proteomes" id="UP000053201"/>
    </source>
</evidence>
<dbReference type="Proteomes" id="UP000053201">
    <property type="component" value="Unassembled WGS sequence"/>
</dbReference>
<evidence type="ECO:0000259" key="4">
    <source>
        <dbReference type="Pfam" id="PF23099"/>
    </source>
</evidence>
<dbReference type="InParanoid" id="A0A0L0H708"/>
<dbReference type="OMA" id="EGLMAMF"/>
<dbReference type="RefSeq" id="XP_016605062.1">
    <property type="nucleotide sequence ID" value="XM_016755988.1"/>
</dbReference>
<reference evidence="5 6" key="1">
    <citation type="submission" date="2009-08" db="EMBL/GenBank/DDBJ databases">
        <title>The Genome Sequence of Spizellomyces punctatus strain DAOM BR117.</title>
        <authorList>
            <consortium name="The Broad Institute Genome Sequencing Platform"/>
            <person name="Russ C."/>
            <person name="Cuomo C."/>
            <person name="Shea T."/>
            <person name="Young S.K."/>
            <person name="Zeng Q."/>
            <person name="Koehrsen M."/>
            <person name="Haas B."/>
            <person name="Borodovsky M."/>
            <person name="Guigo R."/>
            <person name="Alvarado L."/>
            <person name="Berlin A."/>
            <person name="Bochicchio J."/>
            <person name="Borenstein D."/>
            <person name="Chapman S."/>
            <person name="Chen Z."/>
            <person name="Engels R."/>
            <person name="Freedman E."/>
            <person name="Gellesch M."/>
            <person name="Goldberg J."/>
            <person name="Griggs A."/>
            <person name="Gujja S."/>
            <person name="Heiman D."/>
            <person name="Hepburn T."/>
            <person name="Howarth C."/>
            <person name="Jen D."/>
            <person name="Larson L."/>
            <person name="Lewis B."/>
            <person name="Mehta T."/>
            <person name="Park D."/>
            <person name="Pearson M."/>
            <person name="Roberts A."/>
            <person name="Saif S."/>
            <person name="Shenoy N."/>
            <person name="Sisk P."/>
            <person name="Stolte C."/>
            <person name="Sykes S."/>
            <person name="Thomson T."/>
            <person name="Walk T."/>
            <person name="White J."/>
            <person name="Yandava C."/>
            <person name="Burger G."/>
            <person name="Gray M.W."/>
            <person name="Holland P.W.H."/>
            <person name="King N."/>
            <person name="Lang F.B.F."/>
            <person name="Roger A.J."/>
            <person name="Ruiz-Trillo I."/>
            <person name="Lander E."/>
            <person name="Nusbaum C."/>
        </authorList>
    </citation>
    <scope>NUCLEOTIDE SEQUENCE [LARGE SCALE GENOMIC DNA]</scope>
    <source>
        <strain evidence="5 6">DAOM BR117</strain>
    </source>
</reference>
<feature type="domain" description="U3 small nucleolar RNA-associated protein 20" evidence="3">
    <location>
        <begin position="1796"/>
        <end position="2010"/>
    </location>
</feature>
<dbReference type="OrthoDB" id="360653at2759"/>
<feature type="compositionally biased region" description="Basic residues" evidence="1">
    <location>
        <begin position="2706"/>
        <end position="2720"/>
    </location>
</feature>
<dbReference type="Pfam" id="PF23099">
    <property type="entry name" value="UTP20_C"/>
    <property type="match status" value="1"/>
</dbReference>
<gene>
    <name evidence="5" type="ORF">SPPG_07836</name>
</gene>
<protein>
    <submittedName>
        <fullName evidence="5">Uncharacterized protein</fullName>
    </submittedName>
</protein>
<dbReference type="PANTHER" id="PTHR17695:SF11">
    <property type="entry name" value="SMALL SUBUNIT PROCESSOME COMPONENT 20 HOMOLOG"/>
    <property type="match status" value="1"/>
</dbReference>
<name>A0A0L0H708_SPIPD</name>
<feature type="region of interest" description="Disordered" evidence="1">
    <location>
        <begin position="2706"/>
        <end position="2742"/>
    </location>
</feature>
<dbReference type="InterPro" id="IPR057525">
    <property type="entry name" value="UTP20_C"/>
</dbReference>
<dbReference type="InterPro" id="IPR052575">
    <property type="entry name" value="SSU_processome_comp_20"/>
</dbReference>
<dbReference type="Pfam" id="PF07539">
    <property type="entry name" value="UTP20_N"/>
    <property type="match status" value="1"/>
</dbReference>
<dbReference type="PANTHER" id="PTHR17695">
    <property type="entry name" value="SMALL SUBUNIT PROCESSOME COMPONENT 20 HOMOLOG"/>
    <property type="match status" value="1"/>
</dbReference>
<dbReference type="FunCoup" id="A0A0L0H708">
    <property type="interactions" value="565"/>
</dbReference>
<organism evidence="5 6">
    <name type="scientific">Spizellomyces punctatus (strain DAOM BR117)</name>
    <dbReference type="NCBI Taxonomy" id="645134"/>
    <lineage>
        <taxon>Eukaryota</taxon>
        <taxon>Fungi</taxon>
        <taxon>Fungi incertae sedis</taxon>
        <taxon>Chytridiomycota</taxon>
        <taxon>Chytridiomycota incertae sedis</taxon>
        <taxon>Chytridiomycetes</taxon>
        <taxon>Spizellomycetales</taxon>
        <taxon>Spizellomycetaceae</taxon>
        <taxon>Spizellomyces</taxon>
    </lineage>
</organism>
<keyword evidence="6" id="KW-1185">Reference proteome</keyword>
<dbReference type="GeneID" id="27691024"/>
<evidence type="ECO:0000259" key="2">
    <source>
        <dbReference type="Pfam" id="PF07539"/>
    </source>
</evidence>
<accession>A0A0L0H708</accession>
<feature type="domain" description="U3 small nucleolar RNA-associated protein 20 C-terminal" evidence="4">
    <location>
        <begin position="2355"/>
        <end position="2723"/>
    </location>
</feature>
<feature type="domain" description="U3 small nucleolar RNA-associated protein 20 N-terminal" evidence="2">
    <location>
        <begin position="939"/>
        <end position="1556"/>
    </location>
</feature>
<dbReference type="VEuPathDB" id="FungiDB:SPPG_07836"/>